<sequence length="662" mass="72147">MDVQTYSPVASEPSVSPSRLAAVTLPPPASPTRPEPGCPAADLLGRLNTGQSESDGAAEVQENGGGGGEVPEDDDESFLYPSSASDGMDDDDNGQPQPAPSFGTSIGEGSSGSQTSSQRYYSKWAPEGYEYSEGGPAESTPAKEASGPSAHGPKGPGALQAGGDIAQVPQALFLNADAILARLASFDKPTARRTDLGTASSPPQQQQQQQQQPRTSAQPLIRAAHVGEHRKGPEMLPGVQPPPPVDGPHAASAPPAPAISPDRDLKDSSADSSIESLLPRSSKSRLSIQTAVNDSSLANLRKDVESERAKVKRLDATLQEERRARCAVEDEHERLKKVVIGLRAKVEEANKIRPAFESAEYERGQLTRDLATAREQLDESTAALCQLQQKLRQVEAEYGDAVREIVRLEEREKEKFDAQEHTISSGNQLIELRLSYVDAERDRRRALLDLEQIEEEKHALVDRCAQAEQAHEKLKTAMVRYRHERDLELQQKDQAIEALRARVEEERQERSRASAPSAAVALGTAPPEAVIARLHEVMRESEAATRRLRRHLKAVMLRVDDIPSDSNSGVMSRHSLLQLATEADEIFAERAQLVLPDWMNASIDQREDRGLRSSNALLCCELELLKPIASENLSLRKENTEMHEAVRAAQAFILQLTAGASV</sequence>
<comment type="caution">
    <text evidence="3">The sequence shown here is derived from an EMBL/GenBank/DDBJ whole genome shotgun (WGS) entry which is preliminary data.</text>
</comment>
<keyword evidence="4" id="KW-1185">Reference proteome</keyword>
<dbReference type="Proteomes" id="UP000237144">
    <property type="component" value="Unassembled WGS sequence"/>
</dbReference>
<organism evidence="3 4">
    <name type="scientific">Rhodotorula taiwanensis</name>
    <dbReference type="NCBI Taxonomy" id="741276"/>
    <lineage>
        <taxon>Eukaryota</taxon>
        <taxon>Fungi</taxon>
        <taxon>Dikarya</taxon>
        <taxon>Basidiomycota</taxon>
        <taxon>Pucciniomycotina</taxon>
        <taxon>Microbotryomycetes</taxon>
        <taxon>Sporidiobolales</taxon>
        <taxon>Sporidiobolaceae</taxon>
        <taxon>Rhodotorula</taxon>
    </lineage>
</organism>
<feature type="coiled-coil region" evidence="1">
    <location>
        <begin position="297"/>
        <end position="324"/>
    </location>
</feature>
<name>A0A2S5BCS4_9BASI</name>
<feature type="compositionally biased region" description="Low complexity" evidence="2">
    <location>
        <begin position="101"/>
        <end position="122"/>
    </location>
</feature>
<dbReference type="AlphaFoldDB" id="A0A2S5BCS4"/>
<feature type="region of interest" description="Disordered" evidence="2">
    <location>
        <begin position="1"/>
        <end position="163"/>
    </location>
</feature>
<feature type="compositionally biased region" description="Low complexity" evidence="2">
    <location>
        <begin position="202"/>
        <end position="213"/>
    </location>
</feature>
<protein>
    <submittedName>
        <fullName evidence="3">Uncharacterized protein</fullName>
    </submittedName>
</protein>
<evidence type="ECO:0000256" key="2">
    <source>
        <dbReference type="SAM" id="MobiDB-lite"/>
    </source>
</evidence>
<feature type="coiled-coil region" evidence="1">
    <location>
        <begin position="363"/>
        <end position="411"/>
    </location>
</feature>
<evidence type="ECO:0000313" key="4">
    <source>
        <dbReference type="Proteomes" id="UP000237144"/>
    </source>
</evidence>
<gene>
    <name evidence="3" type="ORF">BMF94_2319</name>
</gene>
<evidence type="ECO:0000256" key="1">
    <source>
        <dbReference type="SAM" id="Coils"/>
    </source>
</evidence>
<proteinExistence type="predicted"/>
<feature type="compositionally biased region" description="Pro residues" evidence="2">
    <location>
        <begin position="25"/>
        <end position="37"/>
    </location>
</feature>
<feature type="region of interest" description="Disordered" evidence="2">
    <location>
        <begin position="191"/>
        <end position="278"/>
    </location>
</feature>
<evidence type="ECO:0000313" key="3">
    <source>
        <dbReference type="EMBL" id="POY74558.1"/>
    </source>
</evidence>
<dbReference type="EMBL" id="PJQD01000023">
    <property type="protein sequence ID" value="POY74558.1"/>
    <property type="molecule type" value="Genomic_DNA"/>
</dbReference>
<accession>A0A2S5BCS4</accession>
<feature type="coiled-coil region" evidence="1">
    <location>
        <begin position="436"/>
        <end position="509"/>
    </location>
</feature>
<reference evidence="3 4" key="1">
    <citation type="journal article" date="2018" name="Front. Microbiol.">
        <title>Prospects for Fungal Bioremediation of Acidic Radioactive Waste Sites: Characterization and Genome Sequence of Rhodotorula taiwanensis MD1149.</title>
        <authorList>
            <person name="Tkavc R."/>
            <person name="Matrosova V.Y."/>
            <person name="Grichenko O.E."/>
            <person name="Gostincar C."/>
            <person name="Volpe R.P."/>
            <person name="Klimenkova P."/>
            <person name="Gaidamakova E.K."/>
            <person name="Zhou C.E."/>
            <person name="Stewart B.J."/>
            <person name="Lyman M.G."/>
            <person name="Malfatti S.A."/>
            <person name="Rubinfeld B."/>
            <person name="Courtot M."/>
            <person name="Singh J."/>
            <person name="Dalgard C.L."/>
            <person name="Hamilton T."/>
            <person name="Frey K.G."/>
            <person name="Gunde-Cimerman N."/>
            <person name="Dugan L."/>
            <person name="Daly M.J."/>
        </authorList>
    </citation>
    <scope>NUCLEOTIDE SEQUENCE [LARGE SCALE GENOMIC DNA]</scope>
    <source>
        <strain evidence="3 4">MD1149</strain>
    </source>
</reference>
<keyword evidence="1" id="KW-0175">Coiled coil</keyword>
<feature type="compositionally biased region" description="Low complexity" evidence="2">
    <location>
        <begin position="7"/>
        <end position="18"/>
    </location>
</feature>